<protein>
    <submittedName>
        <fullName evidence="2">Putative leucine zipper transcription factor-like protein 1-like 3</fullName>
    </submittedName>
</protein>
<accession>A0A8J5TKB3</accession>
<feature type="compositionally biased region" description="Basic and acidic residues" evidence="1">
    <location>
        <begin position="106"/>
        <end position="116"/>
    </location>
</feature>
<gene>
    <name evidence="2" type="primary">LZTFL1-L3</name>
    <name evidence="2" type="ORF">Hamer_G000002</name>
</gene>
<keyword evidence="3" id="KW-1185">Reference proteome</keyword>
<proteinExistence type="predicted"/>
<name>A0A8J5TKB3_HOMAM</name>
<dbReference type="Proteomes" id="UP000747542">
    <property type="component" value="Unassembled WGS sequence"/>
</dbReference>
<evidence type="ECO:0000313" key="2">
    <source>
        <dbReference type="EMBL" id="KAG7176821.1"/>
    </source>
</evidence>
<evidence type="ECO:0000256" key="1">
    <source>
        <dbReference type="SAM" id="MobiDB-lite"/>
    </source>
</evidence>
<dbReference type="EMBL" id="JAHLQT010002534">
    <property type="protein sequence ID" value="KAG7176821.1"/>
    <property type="molecule type" value="Genomic_DNA"/>
</dbReference>
<reference evidence="2" key="1">
    <citation type="journal article" date="2021" name="Sci. Adv.">
        <title>The American lobster genome reveals insights on longevity, neural, and immune adaptations.</title>
        <authorList>
            <person name="Polinski J.M."/>
            <person name="Zimin A.V."/>
            <person name="Clark K.F."/>
            <person name="Kohn A.B."/>
            <person name="Sadowski N."/>
            <person name="Timp W."/>
            <person name="Ptitsyn A."/>
            <person name="Khanna P."/>
            <person name="Romanova D.Y."/>
            <person name="Williams P."/>
            <person name="Greenwood S.J."/>
            <person name="Moroz L.L."/>
            <person name="Walt D.R."/>
            <person name="Bodnar A.G."/>
        </authorList>
    </citation>
    <scope>NUCLEOTIDE SEQUENCE</scope>
    <source>
        <strain evidence="2">GMGI-L3</strain>
    </source>
</reference>
<dbReference type="AlphaFoldDB" id="A0A8J5TKB3"/>
<feature type="region of interest" description="Disordered" evidence="1">
    <location>
        <begin position="76"/>
        <end position="144"/>
    </location>
</feature>
<feature type="compositionally biased region" description="Gly residues" evidence="1">
    <location>
        <begin position="120"/>
        <end position="132"/>
    </location>
</feature>
<comment type="caution">
    <text evidence="2">The sequence shown here is derived from an EMBL/GenBank/DDBJ whole genome shotgun (WGS) entry which is preliminary data.</text>
</comment>
<evidence type="ECO:0000313" key="3">
    <source>
        <dbReference type="Proteomes" id="UP000747542"/>
    </source>
</evidence>
<organism evidence="2 3">
    <name type="scientific">Homarus americanus</name>
    <name type="common">American lobster</name>
    <dbReference type="NCBI Taxonomy" id="6706"/>
    <lineage>
        <taxon>Eukaryota</taxon>
        <taxon>Metazoa</taxon>
        <taxon>Ecdysozoa</taxon>
        <taxon>Arthropoda</taxon>
        <taxon>Crustacea</taxon>
        <taxon>Multicrustacea</taxon>
        <taxon>Malacostraca</taxon>
        <taxon>Eumalacostraca</taxon>
        <taxon>Eucarida</taxon>
        <taxon>Decapoda</taxon>
        <taxon>Pleocyemata</taxon>
        <taxon>Astacidea</taxon>
        <taxon>Nephropoidea</taxon>
        <taxon>Nephropidae</taxon>
        <taxon>Homarus</taxon>
    </lineage>
</organism>
<sequence length="144" mass="15528">MDNLWAKAVEVSLGKLEVKQTFIQGLDRLFNILSCKYQIRSCAEVGCSPDCAREAHIDCRCSREMKIPYIKGQREKVGSVGPHQIGPVDIPGHRRQVAATQADGEEGGRGGKEEKAGGVCEEGGGGKEGFSAGGSWRHNGGWEE</sequence>